<dbReference type="Gene3D" id="1.10.30.10">
    <property type="entry name" value="High mobility group box domain"/>
    <property type="match status" value="1"/>
</dbReference>
<name>A0A397WCL7_9GLOM</name>
<evidence type="ECO:0000256" key="1">
    <source>
        <dbReference type="PROSITE-ProRule" id="PRU00267"/>
    </source>
</evidence>
<evidence type="ECO:0000313" key="4">
    <source>
        <dbReference type="EMBL" id="RIB30743.1"/>
    </source>
</evidence>
<dbReference type="Proteomes" id="UP000266673">
    <property type="component" value="Unassembled WGS sequence"/>
</dbReference>
<dbReference type="STRING" id="44941.A0A397WCL7"/>
<feature type="domain" description="HMG box" evidence="3">
    <location>
        <begin position="52"/>
        <end position="120"/>
    </location>
</feature>
<feature type="DNA-binding region" description="HMG box" evidence="1">
    <location>
        <begin position="52"/>
        <end position="120"/>
    </location>
</feature>
<dbReference type="Pfam" id="PF00505">
    <property type="entry name" value="HMG_box"/>
    <property type="match status" value="1"/>
</dbReference>
<evidence type="ECO:0000259" key="3">
    <source>
        <dbReference type="PROSITE" id="PS50118"/>
    </source>
</evidence>
<keyword evidence="1" id="KW-0539">Nucleus</keyword>
<proteinExistence type="predicted"/>
<dbReference type="SMART" id="SM00398">
    <property type="entry name" value="HMG"/>
    <property type="match status" value="1"/>
</dbReference>
<comment type="caution">
    <text evidence="4">The sequence shown here is derived from an EMBL/GenBank/DDBJ whole genome shotgun (WGS) entry which is preliminary data.</text>
</comment>
<dbReference type="OrthoDB" id="6247875at2759"/>
<evidence type="ECO:0000256" key="2">
    <source>
        <dbReference type="SAM" id="MobiDB-lite"/>
    </source>
</evidence>
<reference evidence="4 5" key="1">
    <citation type="submission" date="2018-06" db="EMBL/GenBank/DDBJ databases">
        <title>Comparative genomics reveals the genomic features of Rhizophagus irregularis, R. cerebriforme, R. diaphanum and Gigaspora rosea, and their symbiotic lifestyle signature.</title>
        <authorList>
            <person name="Morin E."/>
            <person name="San Clemente H."/>
            <person name="Chen E.C.H."/>
            <person name="De La Providencia I."/>
            <person name="Hainaut M."/>
            <person name="Kuo A."/>
            <person name="Kohler A."/>
            <person name="Murat C."/>
            <person name="Tang N."/>
            <person name="Roy S."/>
            <person name="Loubradou J."/>
            <person name="Henrissat B."/>
            <person name="Grigoriev I.V."/>
            <person name="Corradi N."/>
            <person name="Roux C."/>
            <person name="Martin F.M."/>
        </authorList>
    </citation>
    <scope>NUCLEOTIDE SEQUENCE [LARGE SCALE GENOMIC DNA]</scope>
    <source>
        <strain evidence="4 5">DAOM 194757</strain>
    </source>
</reference>
<keyword evidence="5" id="KW-1185">Reference proteome</keyword>
<organism evidence="4 5">
    <name type="scientific">Gigaspora rosea</name>
    <dbReference type="NCBI Taxonomy" id="44941"/>
    <lineage>
        <taxon>Eukaryota</taxon>
        <taxon>Fungi</taxon>
        <taxon>Fungi incertae sedis</taxon>
        <taxon>Mucoromycota</taxon>
        <taxon>Glomeromycotina</taxon>
        <taxon>Glomeromycetes</taxon>
        <taxon>Diversisporales</taxon>
        <taxon>Gigasporaceae</taxon>
        <taxon>Gigaspora</taxon>
    </lineage>
</organism>
<feature type="compositionally biased region" description="Basic residues" evidence="2">
    <location>
        <begin position="36"/>
        <end position="45"/>
    </location>
</feature>
<accession>A0A397WCL7</accession>
<dbReference type="SUPFAM" id="SSF47095">
    <property type="entry name" value="HMG-box"/>
    <property type="match status" value="1"/>
</dbReference>
<evidence type="ECO:0000313" key="5">
    <source>
        <dbReference type="Proteomes" id="UP000266673"/>
    </source>
</evidence>
<dbReference type="PROSITE" id="PS50118">
    <property type="entry name" value="HMG_BOX_2"/>
    <property type="match status" value="1"/>
</dbReference>
<dbReference type="GO" id="GO:0005634">
    <property type="term" value="C:nucleus"/>
    <property type="evidence" value="ECO:0007669"/>
    <property type="project" value="UniProtKB-UniRule"/>
</dbReference>
<dbReference type="InterPro" id="IPR009071">
    <property type="entry name" value="HMG_box_dom"/>
</dbReference>
<keyword evidence="1" id="KW-0238">DNA-binding</keyword>
<feature type="region of interest" description="Disordered" evidence="2">
    <location>
        <begin position="35"/>
        <end position="54"/>
    </location>
</feature>
<sequence length="130" mass="15344">MVENSFENAIDNELFSNSSPYPLSLTIEELISPPKNTRRATKFRKNPSFSPPPRPLNRYLLFRRDFAAKMKQQGMKMTYVNASRLVSNEWNNQPANVLRYFEILEKLAKDKHNEIYPDYRYSPKKKLAKL</sequence>
<dbReference type="GO" id="GO:0003677">
    <property type="term" value="F:DNA binding"/>
    <property type="evidence" value="ECO:0007669"/>
    <property type="project" value="UniProtKB-UniRule"/>
</dbReference>
<dbReference type="EMBL" id="QKWP01000006">
    <property type="protein sequence ID" value="RIB30743.1"/>
    <property type="molecule type" value="Genomic_DNA"/>
</dbReference>
<protein>
    <recommendedName>
        <fullName evidence="3">HMG box domain-containing protein</fullName>
    </recommendedName>
</protein>
<dbReference type="AlphaFoldDB" id="A0A397WCL7"/>
<gene>
    <name evidence="4" type="ORF">C2G38_1424091</name>
</gene>
<dbReference type="InterPro" id="IPR036910">
    <property type="entry name" value="HMG_box_dom_sf"/>
</dbReference>